<dbReference type="EMBL" id="CACVKT020000885">
    <property type="protein sequence ID" value="CAC5363540.1"/>
    <property type="molecule type" value="Genomic_DNA"/>
</dbReference>
<dbReference type="Gene3D" id="3.40.50.410">
    <property type="entry name" value="von Willebrand factor, type A domain"/>
    <property type="match status" value="1"/>
</dbReference>
<evidence type="ECO:0000259" key="1">
    <source>
        <dbReference type="PROSITE" id="PS50234"/>
    </source>
</evidence>
<dbReference type="InterPro" id="IPR002035">
    <property type="entry name" value="VWF_A"/>
</dbReference>
<protein>
    <submittedName>
        <fullName evidence="2">COL6A</fullName>
    </submittedName>
</protein>
<keyword evidence="3" id="KW-1185">Reference proteome</keyword>
<dbReference type="CDD" id="cd01450">
    <property type="entry name" value="vWFA_subfamily_ECM"/>
    <property type="match status" value="1"/>
</dbReference>
<dbReference type="SUPFAM" id="SSF53300">
    <property type="entry name" value="vWA-like"/>
    <property type="match status" value="1"/>
</dbReference>
<evidence type="ECO:0000313" key="3">
    <source>
        <dbReference type="Proteomes" id="UP000507470"/>
    </source>
</evidence>
<dbReference type="PANTHER" id="PTHR24020:SF20">
    <property type="entry name" value="PH DOMAIN-CONTAINING PROTEIN"/>
    <property type="match status" value="1"/>
</dbReference>
<sequence length="202" mass="22850">MNGPTIYVTVATTEKPRKTGYDLVIILDSSVSQEYFDLMKTFTKHLAYTISIDDQEFRVGLLTYSTDSKVQFNLNDYKSSDNVKNAVDKVQNRGGLTNTANAIDIVRTQMFTPAHGDRDYARNFIFLITGQDKSLSRTDAWRAAEKAETDGIGLYVIGFNINDRDELDEISSHPLSTYQYLIRSERELAEGPHQIYAGLLRS</sequence>
<dbReference type="InterPro" id="IPR036465">
    <property type="entry name" value="vWFA_dom_sf"/>
</dbReference>
<dbReference type="AlphaFoldDB" id="A0A6J8A7G2"/>
<evidence type="ECO:0000313" key="2">
    <source>
        <dbReference type="EMBL" id="CAC5363540.1"/>
    </source>
</evidence>
<dbReference type="SMART" id="SM00327">
    <property type="entry name" value="VWA"/>
    <property type="match status" value="1"/>
</dbReference>
<dbReference type="InterPro" id="IPR050525">
    <property type="entry name" value="ECM_Assembly_Org"/>
</dbReference>
<dbReference type="PANTHER" id="PTHR24020">
    <property type="entry name" value="COLLAGEN ALPHA"/>
    <property type="match status" value="1"/>
</dbReference>
<dbReference type="OrthoDB" id="6132182at2759"/>
<accession>A0A6J8A7G2</accession>
<reference evidence="2 3" key="1">
    <citation type="submission" date="2020-06" db="EMBL/GenBank/DDBJ databases">
        <authorList>
            <person name="Li R."/>
            <person name="Bekaert M."/>
        </authorList>
    </citation>
    <scope>NUCLEOTIDE SEQUENCE [LARGE SCALE GENOMIC DNA]</scope>
    <source>
        <strain evidence="3">wild</strain>
    </source>
</reference>
<dbReference type="Pfam" id="PF00092">
    <property type="entry name" value="VWA"/>
    <property type="match status" value="1"/>
</dbReference>
<organism evidence="2 3">
    <name type="scientific">Mytilus coruscus</name>
    <name type="common">Sea mussel</name>
    <dbReference type="NCBI Taxonomy" id="42192"/>
    <lineage>
        <taxon>Eukaryota</taxon>
        <taxon>Metazoa</taxon>
        <taxon>Spiralia</taxon>
        <taxon>Lophotrochozoa</taxon>
        <taxon>Mollusca</taxon>
        <taxon>Bivalvia</taxon>
        <taxon>Autobranchia</taxon>
        <taxon>Pteriomorphia</taxon>
        <taxon>Mytilida</taxon>
        <taxon>Mytiloidea</taxon>
        <taxon>Mytilidae</taxon>
        <taxon>Mytilinae</taxon>
        <taxon>Mytilus</taxon>
    </lineage>
</organism>
<dbReference type="PROSITE" id="PS50234">
    <property type="entry name" value="VWFA"/>
    <property type="match status" value="1"/>
</dbReference>
<gene>
    <name evidence="2" type="ORF">MCOR_4929</name>
</gene>
<proteinExistence type="predicted"/>
<dbReference type="Proteomes" id="UP000507470">
    <property type="component" value="Unassembled WGS sequence"/>
</dbReference>
<feature type="domain" description="VWFA" evidence="1">
    <location>
        <begin position="22"/>
        <end position="199"/>
    </location>
</feature>
<name>A0A6J8A7G2_MYTCO</name>